<dbReference type="InterPro" id="IPR000120">
    <property type="entry name" value="Amidase"/>
</dbReference>
<proteinExistence type="predicted"/>
<dbReference type="EMBL" id="LGIQ01000009">
    <property type="protein sequence ID" value="KNB71175.1"/>
    <property type="molecule type" value="Genomic_DNA"/>
</dbReference>
<dbReference type="GO" id="GO:0016740">
    <property type="term" value="F:transferase activity"/>
    <property type="evidence" value="ECO:0007669"/>
    <property type="project" value="UniProtKB-KW"/>
</dbReference>
<dbReference type="Pfam" id="PF01425">
    <property type="entry name" value="Amidase"/>
    <property type="match status" value="1"/>
</dbReference>
<evidence type="ECO:0000313" key="4">
    <source>
        <dbReference type="Proteomes" id="UP000036834"/>
    </source>
</evidence>
<sequence length="465" mass="50658">MDLLTLSQSYEEKKVSPVEIVQQVLSLIEQENPACNAYITICEEEALAAASQAEKEIMSGNKRGPLHGVPIAIKDLIFTKNNRTTMGSKVYEHFVPDFDATVVQKCKDAGAIILGKTNTHEFAYGPIGDRSYFGPSRNPYDLEKITGGSSGGSGAAVAANLAYAALGTDTGGSIRIPASACGVVGMKPTFGLVSKFGVFNLAYTLDHVGPMTKTVKDNAALLNLLAGQDEKDPYSFAKATEDYSRLIGQDIKGKVIGLPRFFFQNIEEEVRVAVEKAIAVYQSLGAEIREVEIGGIDEIAEGQRITIQAEAYAVHEKTMREHADEIDAEVRERLVLSKEVRGYEYVQVQQRRQQLIRQFNESFQNVDVLLTPTLPIVPTDIYQREVMIGHHAEGVRQALLRLTSPTNFTGNPGLSIPCGFSKGGLPIGFQLIGKHLEEAQLYQFGYGYEQAASMNQAASGNNAGK</sequence>
<dbReference type="PANTHER" id="PTHR11895:SF176">
    <property type="entry name" value="AMIDASE AMID-RELATED"/>
    <property type="match status" value="1"/>
</dbReference>
<name>A0A0K9YSK7_9BACL</name>
<comment type="caution">
    <text evidence="3">The sequence shown here is derived from an EMBL/GenBank/DDBJ whole genome shotgun (WGS) entry which is preliminary data.</text>
</comment>
<evidence type="ECO:0000313" key="3">
    <source>
        <dbReference type="EMBL" id="KNB71175.1"/>
    </source>
</evidence>
<dbReference type="AlphaFoldDB" id="A0A0K9YSK7"/>
<dbReference type="SUPFAM" id="SSF75304">
    <property type="entry name" value="Amidase signature (AS) enzymes"/>
    <property type="match status" value="1"/>
</dbReference>
<evidence type="ECO:0000259" key="1">
    <source>
        <dbReference type="Pfam" id="PF01425"/>
    </source>
</evidence>
<dbReference type="InterPro" id="IPR023631">
    <property type="entry name" value="Amidase_dom"/>
</dbReference>
<dbReference type="RefSeq" id="WP_049740209.1">
    <property type="nucleotide sequence ID" value="NZ_BJON01000002.1"/>
</dbReference>
<gene>
    <name evidence="3" type="ORF">ADS79_20390</name>
    <name evidence="2" type="ORF">BRE01_02600</name>
</gene>
<dbReference type="PANTHER" id="PTHR11895">
    <property type="entry name" value="TRANSAMIDASE"/>
    <property type="match status" value="1"/>
</dbReference>
<evidence type="ECO:0000313" key="5">
    <source>
        <dbReference type="Proteomes" id="UP000319578"/>
    </source>
</evidence>
<keyword evidence="3" id="KW-0808">Transferase</keyword>
<protein>
    <submittedName>
        <fullName evidence="2">Amidase</fullName>
    </submittedName>
    <submittedName>
        <fullName evidence="3">Glutamyl-tRNA amidotransferase</fullName>
    </submittedName>
</protein>
<dbReference type="Proteomes" id="UP000319578">
    <property type="component" value="Unassembled WGS sequence"/>
</dbReference>
<dbReference type="InterPro" id="IPR020556">
    <property type="entry name" value="Amidase_CS"/>
</dbReference>
<dbReference type="STRING" id="54915.ADS79_20390"/>
<dbReference type="InterPro" id="IPR036928">
    <property type="entry name" value="AS_sf"/>
</dbReference>
<feature type="domain" description="Amidase" evidence="1">
    <location>
        <begin position="19"/>
        <end position="441"/>
    </location>
</feature>
<dbReference type="PROSITE" id="PS00571">
    <property type="entry name" value="AMIDASES"/>
    <property type="match status" value="1"/>
</dbReference>
<evidence type="ECO:0000313" key="2">
    <source>
        <dbReference type="EMBL" id="GED66558.1"/>
    </source>
</evidence>
<dbReference type="PATRIC" id="fig|54915.3.peg.3196"/>
<keyword evidence="5" id="KW-1185">Reference proteome</keyword>
<reference evidence="3" key="2">
    <citation type="submission" date="2015-07" db="EMBL/GenBank/DDBJ databases">
        <title>MeaNS - Measles Nucleotide Surveillance Program.</title>
        <authorList>
            <person name="Tran T."/>
            <person name="Druce J."/>
        </authorList>
    </citation>
    <scope>NUCLEOTIDE SEQUENCE</scope>
    <source>
        <strain evidence="3">DSM 9887</strain>
    </source>
</reference>
<reference evidence="4" key="1">
    <citation type="submission" date="2015-07" db="EMBL/GenBank/DDBJ databases">
        <title>Genome sequencing project for genomic taxonomy and phylogenomics of Bacillus-like bacteria.</title>
        <authorList>
            <person name="Liu B."/>
            <person name="Wang J."/>
            <person name="Zhu Y."/>
            <person name="Liu G."/>
            <person name="Chen Q."/>
            <person name="Chen Z."/>
            <person name="Lan J."/>
            <person name="Che J."/>
            <person name="Ge C."/>
            <person name="Shi H."/>
            <person name="Pan Z."/>
            <person name="Liu X."/>
        </authorList>
    </citation>
    <scope>NUCLEOTIDE SEQUENCE [LARGE SCALE GENOMIC DNA]</scope>
    <source>
        <strain evidence="4">DSM 9887</strain>
    </source>
</reference>
<accession>A0A0K9YSK7</accession>
<dbReference type="OrthoDB" id="9811471at2"/>
<dbReference type="EMBL" id="BJON01000002">
    <property type="protein sequence ID" value="GED66558.1"/>
    <property type="molecule type" value="Genomic_DNA"/>
</dbReference>
<dbReference type="Gene3D" id="3.90.1300.10">
    <property type="entry name" value="Amidase signature (AS) domain"/>
    <property type="match status" value="1"/>
</dbReference>
<dbReference type="Proteomes" id="UP000036834">
    <property type="component" value="Unassembled WGS sequence"/>
</dbReference>
<organism evidence="3 4">
    <name type="scientific">Brevibacillus reuszeri</name>
    <dbReference type="NCBI Taxonomy" id="54915"/>
    <lineage>
        <taxon>Bacteria</taxon>
        <taxon>Bacillati</taxon>
        <taxon>Bacillota</taxon>
        <taxon>Bacilli</taxon>
        <taxon>Bacillales</taxon>
        <taxon>Paenibacillaceae</taxon>
        <taxon>Brevibacillus</taxon>
    </lineage>
</organism>
<reference evidence="2 5" key="3">
    <citation type="submission" date="2019-06" db="EMBL/GenBank/DDBJ databases">
        <title>Whole genome shotgun sequence of Brevibacillus reuszeri NBRC 15719.</title>
        <authorList>
            <person name="Hosoyama A."/>
            <person name="Uohara A."/>
            <person name="Ohji S."/>
            <person name="Ichikawa N."/>
        </authorList>
    </citation>
    <scope>NUCLEOTIDE SEQUENCE [LARGE SCALE GENOMIC DNA]</scope>
    <source>
        <strain evidence="2 5">NBRC 15719</strain>
    </source>
</reference>